<dbReference type="RefSeq" id="WP_184202829.1">
    <property type="nucleotide sequence ID" value="NZ_BMOX01000064.1"/>
</dbReference>
<name>A0A841LA10_9SPHN</name>
<keyword evidence="3" id="KW-1185">Reference proteome</keyword>
<comment type="caution">
    <text evidence="2">The sequence shown here is derived from an EMBL/GenBank/DDBJ whole genome shotgun (WGS) entry which is preliminary data.</text>
</comment>
<protein>
    <recommendedName>
        <fullName evidence="1">SnoaL-like domain-containing protein</fullName>
    </recommendedName>
</protein>
<dbReference type="Gene3D" id="3.10.450.50">
    <property type="match status" value="1"/>
</dbReference>
<dbReference type="Pfam" id="PF12680">
    <property type="entry name" value="SnoaL_2"/>
    <property type="match status" value="1"/>
</dbReference>
<dbReference type="InterPro" id="IPR032710">
    <property type="entry name" value="NTF2-like_dom_sf"/>
</dbReference>
<evidence type="ECO:0000313" key="3">
    <source>
        <dbReference type="Proteomes" id="UP000538147"/>
    </source>
</evidence>
<dbReference type="InterPro" id="IPR037401">
    <property type="entry name" value="SnoaL-like"/>
</dbReference>
<dbReference type="AlphaFoldDB" id="A0A841LA10"/>
<accession>A0A841LA10</accession>
<dbReference type="SUPFAM" id="SSF54427">
    <property type="entry name" value="NTF2-like"/>
    <property type="match status" value="1"/>
</dbReference>
<reference evidence="2 3" key="1">
    <citation type="submission" date="2020-08" db="EMBL/GenBank/DDBJ databases">
        <title>Genomic Encyclopedia of Type Strains, Phase IV (KMG-IV): sequencing the most valuable type-strain genomes for metagenomic binning, comparative biology and taxonomic classification.</title>
        <authorList>
            <person name="Goeker M."/>
        </authorList>
    </citation>
    <scope>NUCLEOTIDE SEQUENCE [LARGE SCALE GENOMIC DNA]</scope>
    <source>
        <strain evidence="2 3">DSM 102189</strain>
    </source>
</reference>
<evidence type="ECO:0000259" key="1">
    <source>
        <dbReference type="Pfam" id="PF12680"/>
    </source>
</evidence>
<gene>
    <name evidence="2" type="ORF">FHS79_003471</name>
</gene>
<dbReference type="Proteomes" id="UP000538147">
    <property type="component" value="Unassembled WGS sequence"/>
</dbReference>
<dbReference type="EMBL" id="JACIIV010000038">
    <property type="protein sequence ID" value="MBB6229270.1"/>
    <property type="molecule type" value="Genomic_DNA"/>
</dbReference>
<proteinExistence type="predicted"/>
<evidence type="ECO:0000313" key="2">
    <source>
        <dbReference type="EMBL" id="MBB6229270.1"/>
    </source>
</evidence>
<feature type="domain" description="SnoaL-like" evidence="1">
    <location>
        <begin position="9"/>
        <end position="109"/>
    </location>
</feature>
<sequence length="120" mass="13092">MADPHTIAARYLEIWNEADDAGRRDLIRTAWRVDATYVDPLMKGEGHDGIAAMVEAARIQFPGHQFVLRGTPDGHSDFIRFSWSLIAEGGSVVAGGTDIAKVDKDGRIEQVVGFLDGVEP</sequence>
<organism evidence="2 3">
    <name type="scientific">Polymorphobacter multimanifer</name>
    <dbReference type="NCBI Taxonomy" id="1070431"/>
    <lineage>
        <taxon>Bacteria</taxon>
        <taxon>Pseudomonadati</taxon>
        <taxon>Pseudomonadota</taxon>
        <taxon>Alphaproteobacteria</taxon>
        <taxon>Sphingomonadales</taxon>
        <taxon>Sphingosinicellaceae</taxon>
        <taxon>Polymorphobacter</taxon>
    </lineage>
</organism>